<gene>
    <name evidence="1" type="ORF">LCGC14_0436700</name>
</gene>
<organism evidence="1">
    <name type="scientific">marine sediment metagenome</name>
    <dbReference type="NCBI Taxonomy" id="412755"/>
    <lineage>
        <taxon>unclassified sequences</taxon>
        <taxon>metagenomes</taxon>
        <taxon>ecological metagenomes</taxon>
    </lineage>
</organism>
<protein>
    <submittedName>
        <fullName evidence="1">Uncharacterized protein</fullName>
    </submittedName>
</protein>
<sequence length="166" mass="17638">MSVGDFRAVVERAVVVLRTVIDGTGDYHFDLTDDGTVQFGLAPIDMAGMHDAEVWISGITPRSSEDGPRASLGKYARHVSFEIWGLVKGGTIEERTLNALDLYQDIQKALEIDSVPSTGSAPAYQVVISDAAVIAAELIDSESLGAVTFTVSYVWATDLGAITGTS</sequence>
<comment type="caution">
    <text evidence="1">The sequence shown here is derived from an EMBL/GenBank/DDBJ whole genome shotgun (WGS) entry which is preliminary data.</text>
</comment>
<reference evidence="1" key="1">
    <citation type="journal article" date="2015" name="Nature">
        <title>Complex archaea that bridge the gap between prokaryotes and eukaryotes.</title>
        <authorList>
            <person name="Spang A."/>
            <person name="Saw J.H."/>
            <person name="Jorgensen S.L."/>
            <person name="Zaremba-Niedzwiedzka K."/>
            <person name="Martijn J."/>
            <person name="Lind A.E."/>
            <person name="van Eijk R."/>
            <person name="Schleper C."/>
            <person name="Guy L."/>
            <person name="Ettema T.J."/>
        </authorList>
    </citation>
    <scope>NUCLEOTIDE SEQUENCE</scope>
</reference>
<proteinExistence type="predicted"/>
<dbReference type="EMBL" id="LAZR01000417">
    <property type="protein sequence ID" value="KKN69846.1"/>
    <property type="molecule type" value="Genomic_DNA"/>
</dbReference>
<evidence type="ECO:0000313" key="1">
    <source>
        <dbReference type="EMBL" id="KKN69846.1"/>
    </source>
</evidence>
<name>A0A0F9V8K3_9ZZZZ</name>
<accession>A0A0F9V8K3</accession>
<dbReference type="AlphaFoldDB" id="A0A0F9V8K3"/>